<dbReference type="InterPro" id="IPR001865">
    <property type="entry name" value="Ribosomal_uS2"/>
</dbReference>
<protein>
    <recommendedName>
        <fullName evidence="4 5">Small ribosomal subunit protein uS2</fullName>
    </recommendedName>
</protein>
<sequence>MPATTLRQLLEAGVHFGHQTSRWNPQMRPYIFTARNGVHIIDLVQTQKHLDEATAFLRQLVADGDKVLFVGTKKQAQDAIRDGCERSGQHYVTHRWMGGMLTNFPVIQRRLRRLLELRSMQEKGDFERMSTKEANVHRDDLDRLEANFSGMVDMKRLPGALFVIDCKKERLAVSEANKLGIPIVAIVDTNCDPNEIQHVIPGNDDAIRSCKLIVNTVTDAIVEGERLLGERELREQEEIANRERQEREVAEQAAAQTAAETDNEDGTPKVAVEEFATAGAQPEAP</sequence>
<dbReference type="GO" id="GO:0022627">
    <property type="term" value="C:cytosolic small ribosomal subunit"/>
    <property type="evidence" value="ECO:0007669"/>
    <property type="project" value="TreeGrafter"/>
</dbReference>
<evidence type="ECO:0000256" key="6">
    <source>
        <dbReference type="RuleBase" id="RU003631"/>
    </source>
</evidence>
<dbReference type="EMBL" id="JAEKNN010000058">
    <property type="protein sequence ID" value="MBJ7610253.1"/>
    <property type="molecule type" value="Genomic_DNA"/>
</dbReference>
<dbReference type="PRINTS" id="PR00395">
    <property type="entry name" value="RIBOSOMALS2"/>
</dbReference>
<dbReference type="InterPro" id="IPR018130">
    <property type="entry name" value="Ribosomal_uS2_CS"/>
</dbReference>
<evidence type="ECO:0000256" key="3">
    <source>
        <dbReference type="ARBA" id="ARBA00023274"/>
    </source>
</evidence>
<dbReference type="AlphaFoldDB" id="A0A934NFQ5"/>
<feature type="compositionally biased region" description="Low complexity" evidence="7">
    <location>
        <begin position="251"/>
        <end position="260"/>
    </location>
</feature>
<keyword evidence="2 5" id="KW-0689">Ribosomal protein</keyword>
<dbReference type="Gene3D" id="1.10.287.610">
    <property type="entry name" value="Helix hairpin bin"/>
    <property type="match status" value="1"/>
</dbReference>
<dbReference type="PROSITE" id="PS00963">
    <property type="entry name" value="RIBOSOMAL_S2_2"/>
    <property type="match status" value="1"/>
</dbReference>
<name>A0A934NFQ5_9BACT</name>
<dbReference type="InterPro" id="IPR023591">
    <property type="entry name" value="Ribosomal_uS2_flav_dom_sf"/>
</dbReference>
<evidence type="ECO:0000313" key="9">
    <source>
        <dbReference type="Proteomes" id="UP000614410"/>
    </source>
</evidence>
<evidence type="ECO:0000256" key="7">
    <source>
        <dbReference type="SAM" id="MobiDB-lite"/>
    </source>
</evidence>
<evidence type="ECO:0000313" key="8">
    <source>
        <dbReference type="EMBL" id="MBJ7610253.1"/>
    </source>
</evidence>
<dbReference type="GO" id="GO:0006412">
    <property type="term" value="P:translation"/>
    <property type="evidence" value="ECO:0007669"/>
    <property type="project" value="UniProtKB-UniRule"/>
</dbReference>
<accession>A0A934NFQ5</accession>
<evidence type="ECO:0000256" key="2">
    <source>
        <dbReference type="ARBA" id="ARBA00022980"/>
    </source>
</evidence>
<dbReference type="Proteomes" id="UP000614410">
    <property type="component" value="Unassembled WGS sequence"/>
</dbReference>
<evidence type="ECO:0000256" key="5">
    <source>
        <dbReference type="HAMAP-Rule" id="MF_00291"/>
    </source>
</evidence>
<dbReference type="GO" id="GO:0003735">
    <property type="term" value="F:structural constituent of ribosome"/>
    <property type="evidence" value="ECO:0007669"/>
    <property type="project" value="InterPro"/>
</dbReference>
<dbReference type="CDD" id="cd01425">
    <property type="entry name" value="RPS2"/>
    <property type="match status" value="1"/>
</dbReference>
<proteinExistence type="inferred from homology"/>
<dbReference type="PROSITE" id="PS00962">
    <property type="entry name" value="RIBOSOMAL_S2_1"/>
    <property type="match status" value="1"/>
</dbReference>
<comment type="caution">
    <text evidence="8">The sequence shown here is derived from an EMBL/GenBank/DDBJ whole genome shotgun (WGS) entry which is preliminary data.</text>
</comment>
<comment type="similarity">
    <text evidence="1 5 6">Belongs to the universal ribosomal protein uS2 family.</text>
</comment>
<dbReference type="PANTHER" id="PTHR12534:SF0">
    <property type="entry name" value="SMALL RIBOSOMAL SUBUNIT PROTEIN US2M"/>
    <property type="match status" value="1"/>
</dbReference>
<dbReference type="SUPFAM" id="SSF52313">
    <property type="entry name" value="Ribosomal protein S2"/>
    <property type="match status" value="1"/>
</dbReference>
<reference evidence="8 9" key="1">
    <citation type="submission" date="2020-10" db="EMBL/GenBank/DDBJ databases">
        <title>Ca. Dormibacterota MAGs.</title>
        <authorList>
            <person name="Montgomery K."/>
        </authorList>
    </citation>
    <scope>NUCLEOTIDE SEQUENCE [LARGE SCALE GENOMIC DNA]</scope>
    <source>
        <strain evidence="8">Mitchell_Peninsula_5</strain>
    </source>
</reference>
<keyword evidence="3 5" id="KW-0687">Ribonucleoprotein</keyword>
<organism evidence="8 9">
    <name type="scientific">Candidatus Amunia macphersoniae</name>
    <dbReference type="NCBI Taxonomy" id="3127014"/>
    <lineage>
        <taxon>Bacteria</taxon>
        <taxon>Bacillati</taxon>
        <taxon>Candidatus Dormiibacterota</taxon>
        <taxon>Candidatus Dormibacteria</taxon>
        <taxon>Candidatus Aeolococcales</taxon>
        <taxon>Candidatus Aeolococcaceae</taxon>
        <taxon>Candidatus Amunia</taxon>
    </lineage>
</organism>
<feature type="compositionally biased region" description="Basic and acidic residues" evidence="7">
    <location>
        <begin position="238"/>
        <end position="250"/>
    </location>
</feature>
<dbReference type="Gene3D" id="3.40.50.10490">
    <property type="entry name" value="Glucose-6-phosphate isomerase like protein, domain 1"/>
    <property type="match status" value="1"/>
</dbReference>
<dbReference type="HAMAP" id="MF_00291_B">
    <property type="entry name" value="Ribosomal_uS2_B"/>
    <property type="match status" value="1"/>
</dbReference>
<evidence type="ECO:0000256" key="4">
    <source>
        <dbReference type="ARBA" id="ARBA00035256"/>
    </source>
</evidence>
<dbReference type="PANTHER" id="PTHR12534">
    <property type="entry name" value="30S RIBOSOMAL PROTEIN S2 PROKARYOTIC AND ORGANELLAR"/>
    <property type="match status" value="1"/>
</dbReference>
<evidence type="ECO:0000256" key="1">
    <source>
        <dbReference type="ARBA" id="ARBA00006242"/>
    </source>
</evidence>
<dbReference type="NCBIfam" id="TIGR01011">
    <property type="entry name" value="rpsB_bact"/>
    <property type="match status" value="1"/>
</dbReference>
<feature type="region of interest" description="Disordered" evidence="7">
    <location>
        <begin position="238"/>
        <end position="285"/>
    </location>
</feature>
<gene>
    <name evidence="5 8" type="primary">rpsB</name>
    <name evidence="8" type="ORF">JF887_12600</name>
</gene>
<dbReference type="Pfam" id="PF00318">
    <property type="entry name" value="Ribosomal_S2"/>
    <property type="match status" value="1"/>
</dbReference>
<dbReference type="InterPro" id="IPR005706">
    <property type="entry name" value="Ribosomal_uS2_bac/mit/plastid"/>
</dbReference>